<evidence type="ECO:0000256" key="2">
    <source>
        <dbReference type="ARBA" id="ARBA00022598"/>
    </source>
</evidence>
<sequence>MISKYFHLNQTGPVVFFRLHSLVVVGLGARRGLDAAFHPRRPPVAIWLLLLFIHRALRSVQRELSLPPARVCISIPPPAFLAAIQEDAAGASRRPRRRCEFKPIQQCRHGRSSRSFLIRERLHERAHKEAPNYKGSGALEELEMLTVNAKEAQELILTKILERNQATEYLSKFMNGSTNISAFKRHVPVVTYDKVHPYILRIATGEESSILCGEYILELLRSSGTSRGEPRLMPSILKDLDRRTYLYSLIMPIMNKYISGLGEGKAMYLLFVKAETLTDSGIPVRSVLTSYYKSPHFLHRKHDLYNNYTSPDEVILCPDSQQSMYCQLLCGLVERQHVLRIGAVFASAFLRSISFLEQHWRDLVNDIRIGQLNSSITSPACRLAMLNFLALPNPELADQVEAICSCGSWKGILGRLWPNVKYIEAVLTGTMAQYIPMLEFYGGGAIPFVCMMYASSESYFGVNLSPLCSPADVSYTILPNMAYFEFIPLEDGLRLTDHEEVIENDKLVSLVDVKVGCYYELVVTTFSGLYRYRVGDVLQVTGFYNRAPQFKFICRRNVILSIDSDKTNEEDLHNSVTTAKKILENQNYLLLEYTSYTDISTVPGHYVLFWEIKSTHDERPAPLDAQLLESCCAAVEESLDYVYRRCRAHDRSIGPLEIRLVEAGAFDALMDLLVSHGSSINQYKTPRCIESSLALKLLNSKVIACFFSPQDPECGM</sequence>
<accession>A0A0E0AP41</accession>
<dbReference type="STRING" id="40148.A0A0E0AP41"/>
<evidence type="ECO:0000313" key="6">
    <source>
        <dbReference type="Proteomes" id="UP000026961"/>
    </source>
</evidence>
<dbReference type="GO" id="GO:0016881">
    <property type="term" value="F:acid-amino acid ligase activity"/>
    <property type="evidence" value="ECO:0007669"/>
    <property type="project" value="TreeGrafter"/>
</dbReference>
<feature type="domain" description="GH3 middle" evidence="3">
    <location>
        <begin position="475"/>
        <end position="555"/>
    </location>
</feature>
<reference evidence="5" key="1">
    <citation type="submission" date="2015-04" db="UniProtKB">
        <authorList>
            <consortium name="EnsemblPlants"/>
        </authorList>
    </citation>
    <scope>IDENTIFICATION</scope>
</reference>
<dbReference type="PANTHER" id="PTHR31901">
    <property type="entry name" value="GH3 DOMAIN-CONTAINING PROTEIN"/>
    <property type="match status" value="1"/>
</dbReference>
<comment type="similarity">
    <text evidence="1">Belongs to the IAA-amido conjugating enzyme family.</text>
</comment>
<dbReference type="eggNOG" id="ENOG502QSWB">
    <property type="taxonomic scope" value="Eukaryota"/>
</dbReference>
<evidence type="ECO:0000259" key="3">
    <source>
        <dbReference type="Pfam" id="PF23571"/>
    </source>
</evidence>
<dbReference type="InterPro" id="IPR055378">
    <property type="entry name" value="GH3_C"/>
</dbReference>
<keyword evidence="2" id="KW-0436">Ligase</keyword>
<dbReference type="Pfam" id="PF23571">
    <property type="entry name" value="GH3_M"/>
    <property type="match status" value="1"/>
</dbReference>
<dbReference type="AlphaFoldDB" id="A0A0E0AP41"/>
<feature type="domain" description="GH3 C-terminal" evidence="4">
    <location>
        <begin position="570"/>
        <end position="691"/>
    </location>
</feature>
<evidence type="ECO:0000259" key="4">
    <source>
        <dbReference type="Pfam" id="PF23572"/>
    </source>
</evidence>
<name>A0A0E0AP41_9ORYZ</name>
<evidence type="ECO:0000256" key="1">
    <source>
        <dbReference type="ARBA" id="ARBA00008068"/>
    </source>
</evidence>
<dbReference type="Pfam" id="PF23572">
    <property type="entry name" value="GH3_C"/>
    <property type="match status" value="1"/>
</dbReference>
<dbReference type="InterPro" id="IPR004993">
    <property type="entry name" value="GH3"/>
</dbReference>
<proteinExistence type="inferred from homology"/>
<protein>
    <submittedName>
        <fullName evidence="5">Uncharacterized protein</fullName>
    </submittedName>
</protein>
<dbReference type="InterPro" id="IPR055377">
    <property type="entry name" value="GH3_M"/>
</dbReference>
<reference evidence="5" key="2">
    <citation type="submission" date="2018-05" db="EMBL/GenBank/DDBJ databases">
        <title>OgluRS3 (Oryza glumaepatula Reference Sequence Version 3).</title>
        <authorList>
            <person name="Zhang J."/>
            <person name="Kudrna D."/>
            <person name="Lee S."/>
            <person name="Talag J."/>
            <person name="Welchert J."/>
            <person name="Wing R.A."/>
        </authorList>
    </citation>
    <scope>NUCLEOTIDE SEQUENCE [LARGE SCALE GENOMIC DNA]</scope>
</reference>
<dbReference type="PANTHER" id="PTHR31901:SF18">
    <property type="entry name" value="INDOLE-3-ACETIC ACID-AMIDO SYNTHETASE GH3.9-RELATED"/>
    <property type="match status" value="1"/>
</dbReference>
<organism evidence="5">
    <name type="scientific">Oryza glumipatula</name>
    <dbReference type="NCBI Taxonomy" id="40148"/>
    <lineage>
        <taxon>Eukaryota</taxon>
        <taxon>Viridiplantae</taxon>
        <taxon>Streptophyta</taxon>
        <taxon>Embryophyta</taxon>
        <taxon>Tracheophyta</taxon>
        <taxon>Spermatophyta</taxon>
        <taxon>Magnoliopsida</taxon>
        <taxon>Liliopsida</taxon>
        <taxon>Poales</taxon>
        <taxon>Poaceae</taxon>
        <taxon>BOP clade</taxon>
        <taxon>Oryzoideae</taxon>
        <taxon>Oryzeae</taxon>
        <taxon>Oryzinae</taxon>
        <taxon>Oryza</taxon>
    </lineage>
</organism>
<keyword evidence="6" id="KW-1185">Reference proteome</keyword>
<dbReference type="GO" id="GO:0005737">
    <property type="term" value="C:cytoplasm"/>
    <property type="evidence" value="ECO:0007669"/>
    <property type="project" value="TreeGrafter"/>
</dbReference>
<evidence type="ECO:0000313" key="5">
    <source>
        <dbReference type="EnsemblPlants" id="OGLUM07G25930.1"/>
    </source>
</evidence>
<dbReference type="Gramene" id="OGLUM07G25930.1">
    <property type="protein sequence ID" value="OGLUM07G25930.1"/>
    <property type="gene ID" value="OGLUM07G25930"/>
</dbReference>
<dbReference type="Pfam" id="PF03321">
    <property type="entry name" value="GH3"/>
    <property type="match status" value="1"/>
</dbReference>
<dbReference type="Proteomes" id="UP000026961">
    <property type="component" value="Chromosome 7"/>
</dbReference>
<dbReference type="EnsemblPlants" id="OGLUM07G25930.1">
    <property type="protein sequence ID" value="OGLUM07G25930.1"/>
    <property type="gene ID" value="OGLUM07G25930"/>
</dbReference>